<dbReference type="InterPro" id="IPR036610">
    <property type="entry name" value="PEBP-like_sf"/>
</dbReference>
<dbReference type="PANTHER" id="PTHR11362:SF145">
    <property type="entry name" value="PROTEIN MOTHER OF FT AND TFL1-LIKE"/>
    <property type="match status" value="1"/>
</dbReference>
<evidence type="ECO:0000313" key="1">
    <source>
        <dbReference type="EMBL" id="KAE8696766.1"/>
    </source>
</evidence>
<dbReference type="Pfam" id="PF01161">
    <property type="entry name" value="PBP"/>
    <property type="match status" value="1"/>
</dbReference>
<protein>
    <submittedName>
        <fullName evidence="1">Serine/threonine-protein kinase abkC-like</fullName>
    </submittedName>
</protein>
<sequence length="123" mass="13460">MFTPASEFTVQYGNKQVTNGCDIKPSVAADKPYVQILGHPLSSNLYTLVMVDLDAPCPSEPRLREWFHCVVVDIPDEHDATKGSELMAYIGPQPPTGIHRLGLPVAAVYFNSQKESSVKNVSS</sequence>
<proteinExistence type="predicted"/>
<dbReference type="CDD" id="cd00866">
    <property type="entry name" value="PEBP_euk"/>
    <property type="match status" value="1"/>
</dbReference>
<dbReference type="Proteomes" id="UP000436088">
    <property type="component" value="Unassembled WGS sequence"/>
</dbReference>
<dbReference type="InterPro" id="IPR035810">
    <property type="entry name" value="PEBP_euk"/>
</dbReference>
<comment type="caution">
    <text evidence="1">The sequence shown here is derived from an EMBL/GenBank/DDBJ whole genome shotgun (WGS) entry which is preliminary data.</text>
</comment>
<keyword evidence="2" id="KW-1185">Reference proteome</keyword>
<dbReference type="GO" id="GO:0016301">
    <property type="term" value="F:kinase activity"/>
    <property type="evidence" value="ECO:0007669"/>
    <property type="project" value="UniProtKB-KW"/>
</dbReference>
<evidence type="ECO:0000313" key="2">
    <source>
        <dbReference type="Proteomes" id="UP000436088"/>
    </source>
</evidence>
<accession>A0A6A2ZYZ0</accession>
<gene>
    <name evidence="1" type="ORF">F3Y22_tig00110647pilonHSYRG00216</name>
</gene>
<dbReference type="SUPFAM" id="SSF49777">
    <property type="entry name" value="PEBP-like"/>
    <property type="match status" value="1"/>
</dbReference>
<dbReference type="InterPro" id="IPR008914">
    <property type="entry name" value="PEBP"/>
</dbReference>
<organism evidence="1 2">
    <name type="scientific">Hibiscus syriacus</name>
    <name type="common">Rose of Sharon</name>
    <dbReference type="NCBI Taxonomy" id="106335"/>
    <lineage>
        <taxon>Eukaryota</taxon>
        <taxon>Viridiplantae</taxon>
        <taxon>Streptophyta</taxon>
        <taxon>Embryophyta</taxon>
        <taxon>Tracheophyta</taxon>
        <taxon>Spermatophyta</taxon>
        <taxon>Magnoliopsida</taxon>
        <taxon>eudicotyledons</taxon>
        <taxon>Gunneridae</taxon>
        <taxon>Pentapetalae</taxon>
        <taxon>rosids</taxon>
        <taxon>malvids</taxon>
        <taxon>Malvales</taxon>
        <taxon>Malvaceae</taxon>
        <taxon>Malvoideae</taxon>
        <taxon>Hibiscus</taxon>
    </lineage>
</organism>
<dbReference type="PANTHER" id="PTHR11362">
    <property type="entry name" value="PHOSPHATIDYLETHANOLAMINE-BINDING PROTEIN"/>
    <property type="match status" value="1"/>
</dbReference>
<dbReference type="AlphaFoldDB" id="A0A6A2ZYZ0"/>
<name>A0A6A2ZYZ0_HIBSY</name>
<dbReference type="Gene3D" id="3.90.280.10">
    <property type="entry name" value="PEBP-like"/>
    <property type="match status" value="1"/>
</dbReference>
<dbReference type="EMBL" id="VEPZ02001060">
    <property type="protein sequence ID" value="KAE8696766.1"/>
    <property type="molecule type" value="Genomic_DNA"/>
</dbReference>
<reference evidence="1" key="1">
    <citation type="submission" date="2019-09" db="EMBL/GenBank/DDBJ databases">
        <title>Draft genome information of white flower Hibiscus syriacus.</title>
        <authorList>
            <person name="Kim Y.-M."/>
        </authorList>
    </citation>
    <scope>NUCLEOTIDE SEQUENCE [LARGE SCALE GENOMIC DNA]</scope>
    <source>
        <strain evidence="1">YM2019G1</strain>
    </source>
</reference>